<dbReference type="GO" id="GO:0001609">
    <property type="term" value="F:G protein-coupled adenosine receptor activity"/>
    <property type="evidence" value="ECO:0007669"/>
    <property type="project" value="UniProtKB-UniRule"/>
</dbReference>
<dbReference type="InterPro" id="IPR001634">
    <property type="entry name" value="Adenosn_rcpt"/>
</dbReference>
<keyword evidence="8 10" id="KW-0675">Receptor</keyword>
<dbReference type="EMBL" id="BFAA01271074">
    <property type="protein sequence ID" value="GCB86371.1"/>
    <property type="molecule type" value="Genomic_DNA"/>
</dbReference>
<dbReference type="PRINTS" id="PR00424">
    <property type="entry name" value="ADENOSINER"/>
</dbReference>
<feature type="transmembrane region" description="Helical" evidence="10">
    <location>
        <begin position="12"/>
        <end position="34"/>
    </location>
</feature>
<evidence type="ECO:0000256" key="5">
    <source>
        <dbReference type="ARBA" id="ARBA00023040"/>
    </source>
</evidence>
<dbReference type="AlphaFoldDB" id="A0A401QLR5"/>
<dbReference type="GO" id="GO:0004993">
    <property type="term" value="F:G protein-coupled serotonin receptor activity"/>
    <property type="evidence" value="ECO:0007669"/>
    <property type="project" value="UniProtKB-ARBA"/>
</dbReference>
<evidence type="ECO:0000313" key="12">
    <source>
        <dbReference type="EMBL" id="GCB86371.1"/>
    </source>
</evidence>
<organism evidence="12 13">
    <name type="scientific">Scyliorhinus torazame</name>
    <name type="common">Cloudy catshark</name>
    <name type="synonym">Catulus torazame</name>
    <dbReference type="NCBI Taxonomy" id="75743"/>
    <lineage>
        <taxon>Eukaryota</taxon>
        <taxon>Metazoa</taxon>
        <taxon>Chordata</taxon>
        <taxon>Craniata</taxon>
        <taxon>Vertebrata</taxon>
        <taxon>Chondrichthyes</taxon>
        <taxon>Elasmobranchii</taxon>
        <taxon>Galeomorphii</taxon>
        <taxon>Galeoidea</taxon>
        <taxon>Carcharhiniformes</taxon>
        <taxon>Scyliorhinidae</taxon>
        <taxon>Scyliorhinus</taxon>
    </lineage>
</organism>
<keyword evidence="7 10" id="KW-1015">Disulfide bond</keyword>
<proteinExistence type="inferred from homology"/>
<comment type="subcellular location">
    <subcellularLocation>
        <location evidence="1 10">Cell membrane</location>
        <topology evidence="1 10">Multi-pass membrane protein</topology>
    </subcellularLocation>
</comment>
<dbReference type="Proteomes" id="UP000288216">
    <property type="component" value="Unassembled WGS sequence"/>
</dbReference>
<evidence type="ECO:0000313" key="13">
    <source>
        <dbReference type="Proteomes" id="UP000288216"/>
    </source>
</evidence>
<dbReference type="GO" id="GO:0071880">
    <property type="term" value="P:adenylate cyclase-activating adrenergic receptor signaling pathway"/>
    <property type="evidence" value="ECO:0007669"/>
    <property type="project" value="TreeGrafter"/>
</dbReference>
<comment type="caution">
    <text evidence="12">The sequence shown here is derived from an EMBL/GenBank/DDBJ whole genome shotgun (WGS) entry which is preliminary data.</text>
</comment>
<evidence type="ECO:0000256" key="7">
    <source>
        <dbReference type="ARBA" id="ARBA00023157"/>
    </source>
</evidence>
<protein>
    <recommendedName>
        <fullName evidence="11">G-protein coupled receptors family 1 profile domain-containing protein</fullName>
    </recommendedName>
</protein>
<evidence type="ECO:0000256" key="1">
    <source>
        <dbReference type="ARBA" id="ARBA00004651"/>
    </source>
</evidence>
<feature type="domain" description="G-protein coupled receptors family 1 profile" evidence="11">
    <location>
        <begin position="26"/>
        <end position="114"/>
    </location>
</feature>
<dbReference type="PRINTS" id="PR00237">
    <property type="entry name" value="GPCRRHODOPSN"/>
</dbReference>
<keyword evidence="2 10" id="KW-1003">Cell membrane</keyword>
<dbReference type="InterPro" id="IPR017452">
    <property type="entry name" value="GPCR_Rhodpsn_7TM"/>
</dbReference>
<dbReference type="GO" id="GO:0043410">
    <property type="term" value="P:positive regulation of MAPK cascade"/>
    <property type="evidence" value="ECO:0007669"/>
    <property type="project" value="TreeGrafter"/>
</dbReference>
<keyword evidence="4 10" id="KW-1133">Transmembrane helix</keyword>
<name>A0A401QLR5_SCYTO</name>
<sequence>MGGRGSIVMSLYITVEILIAVLAVAGNILVCWAVQVNPRLKSSTNYFLVSLAVADLAVGVLVIPASIVISAKITMDVHGCLFLACLVLVFTQNSIFSLLAIAIDRYIAVNHPLR</sequence>
<accession>A0A401QLR5</accession>
<evidence type="ECO:0000256" key="2">
    <source>
        <dbReference type="ARBA" id="ARBA00022475"/>
    </source>
</evidence>
<comment type="similarity">
    <text evidence="10">Belongs to the G-protein coupled receptor 1 family.</text>
</comment>
<gene>
    <name evidence="12" type="ORF">scyTo_0027008</name>
</gene>
<evidence type="ECO:0000256" key="8">
    <source>
        <dbReference type="ARBA" id="ARBA00023170"/>
    </source>
</evidence>
<dbReference type="OMA" id="GNATICF"/>
<keyword evidence="5 10" id="KW-0297">G-protein coupled receptor</keyword>
<evidence type="ECO:0000256" key="3">
    <source>
        <dbReference type="ARBA" id="ARBA00022692"/>
    </source>
</evidence>
<feature type="transmembrane region" description="Helical" evidence="10">
    <location>
        <begin position="46"/>
        <end position="69"/>
    </location>
</feature>
<dbReference type="PANTHER" id="PTHR24248:SF199">
    <property type="entry name" value="IP13425P-RELATED"/>
    <property type="match status" value="1"/>
</dbReference>
<keyword evidence="9 10" id="KW-0807">Transducer</keyword>
<dbReference type="Pfam" id="PF00001">
    <property type="entry name" value="7tm_1"/>
    <property type="match status" value="1"/>
</dbReference>
<reference evidence="12 13" key="1">
    <citation type="journal article" date="2018" name="Nat. Ecol. Evol.">
        <title>Shark genomes provide insights into elasmobranch evolution and the origin of vertebrates.</title>
        <authorList>
            <person name="Hara Y"/>
            <person name="Yamaguchi K"/>
            <person name="Onimaru K"/>
            <person name="Kadota M"/>
            <person name="Koyanagi M"/>
            <person name="Keeley SD"/>
            <person name="Tatsumi K"/>
            <person name="Tanaka K"/>
            <person name="Motone F"/>
            <person name="Kageyama Y"/>
            <person name="Nozu R"/>
            <person name="Adachi N"/>
            <person name="Nishimura O"/>
            <person name="Nakagawa R"/>
            <person name="Tanegashima C"/>
            <person name="Kiyatake I"/>
            <person name="Matsumoto R"/>
            <person name="Murakumo K"/>
            <person name="Nishida K"/>
            <person name="Terakita A"/>
            <person name="Kuratani S"/>
            <person name="Sato K"/>
            <person name="Hyodo S Kuraku.S."/>
        </authorList>
    </citation>
    <scope>NUCLEOTIDE SEQUENCE [LARGE SCALE GENOMIC DNA]</scope>
</reference>
<dbReference type="PROSITE" id="PS50262">
    <property type="entry name" value="G_PROTEIN_RECEP_F1_2"/>
    <property type="match status" value="1"/>
</dbReference>
<dbReference type="OrthoDB" id="9445642at2759"/>
<evidence type="ECO:0000259" key="11">
    <source>
        <dbReference type="PROSITE" id="PS50262"/>
    </source>
</evidence>
<dbReference type="SUPFAM" id="SSF81321">
    <property type="entry name" value="Family A G protein-coupled receptor-like"/>
    <property type="match status" value="1"/>
</dbReference>
<dbReference type="Gene3D" id="1.20.1070.10">
    <property type="entry name" value="Rhodopsin 7-helix transmembrane proteins"/>
    <property type="match status" value="1"/>
</dbReference>
<keyword evidence="13" id="KW-1185">Reference proteome</keyword>
<dbReference type="InterPro" id="IPR000276">
    <property type="entry name" value="GPCR_Rhodpsn"/>
</dbReference>
<evidence type="ECO:0000256" key="9">
    <source>
        <dbReference type="ARBA" id="ARBA00023224"/>
    </source>
</evidence>
<dbReference type="GO" id="GO:0005886">
    <property type="term" value="C:plasma membrane"/>
    <property type="evidence" value="ECO:0007669"/>
    <property type="project" value="UniProtKB-SubCell"/>
</dbReference>
<keyword evidence="3 10" id="KW-0812">Transmembrane</keyword>
<evidence type="ECO:0000256" key="6">
    <source>
        <dbReference type="ARBA" id="ARBA00023136"/>
    </source>
</evidence>
<dbReference type="STRING" id="75743.A0A401QLR5"/>
<feature type="transmembrane region" description="Helical" evidence="10">
    <location>
        <begin position="81"/>
        <end position="103"/>
    </location>
</feature>
<evidence type="ECO:0000256" key="10">
    <source>
        <dbReference type="RuleBase" id="RU201114"/>
    </source>
</evidence>
<keyword evidence="6 10" id="KW-0472">Membrane</keyword>
<dbReference type="PANTHER" id="PTHR24248">
    <property type="entry name" value="ADRENERGIC RECEPTOR-RELATED G-PROTEIN COUPLED RECEPTOR"/>
    <property type="match status" value="1"/>
</dbReference>
<evidence type="ECO:0000256" key="4">
    <source>
        <dbReference type="ARBA" id="ARBA00022989"/>
    </source>
</evidence>
<keyword evidence="10" id="KW-0325">Glycoprotein</keyword>